<sequence length="525" mass="60093">MSPRRTVAIVLNYKVHKSLLLCLHLNFCLNGLSLLVVRFHLTRSYMPRVDPEWDGTLPKWTENDFYRSDNVEKHQKEQSTSPWIIPAFVAVETVLFAFGPGGLLLSAGLGFASAMMLPGKVAEYNKSMRDATRNVITDALKNAAVIKAANDVQSFQDNLETINLLTAKVTVDDFPTLETWLSDRLFKAVQTGGVLQQAFYALHDNLSFDGTDHGQHLQWLATSILSIFQAYWICCTVDSTMAHYYRSINDFHGYNTKLGRLRISFEELQRELPRLIERAESRIHQLKNEREATTEIHYDTRDTSWYARTFGRADKETVRKSSHVEDRSASRRHKIAYLWPNSDYSDTQFKETSNQNDAELKDLAEYALKDYRKHLRESMDRDSRVLLENINKLRNLLNDFVKKSQPGSPKFGPVHIGFVQMATKSVVAIGTRLSYRIQLVGNDKKPLGHSSPWSEWITTTNQTTLHQYLIGDGYAMTDVTRCIYMRARAPGMMKFDIPNEEGVLVETITGHGLMLWPENSNIEKI</sequence>
<keyword evidence="1" id="KW-0175">Coiled coil</keyword>
<protein>
    <submittedName>
        <fullName evidence="3">Uncharacterized protein</fullName>
    </submittedName>
</protein>
<proteinExistence type="predicted"/>
<dbReference type="EMBL" id="JASBNA010000009">
    <property type="protein sequence ID" value="KAK7689082.1"/>
    <property type="molecule type" value="Genomic_DNA"/>
</dbReference>
<keyword evidence="2" id="KW-1133">Transmembrane helix</keyword>
<evidence type="ECO:0000313" key="4">
    <source>
        <dbReference type="Proteomes" id="UP001385951"/>
    </source>
</evidence>
<keyword evidence="2" id="KW-0812">Transmembrane</keyword>
<comment type="caution">
    <text evidence="3">The sequence shown here is derived from an EMBL/GenBank/DDBJ whole genome shotgun (WGS) entry which is preliminary data.</text>
</comment>
<keyword evidence="4" id="KW-1185">Reference proteome</keyword>
<reference evidence="3 4" key="1">
    <citation type="submission" date="2022-09" db="EMBL/GenBank/DDBJ databases">
        <authorList>
            <person name="Palmer J.M."/>
        </authorList>
    </citation>
    <scope>NUCLEOTIDE SEQUENCE [LARGE SCALE GENOMIC DNA]</scope>
    <source>
        <strain evidence="3 4">DSM 7382</strain>
    </source>
</reference>
<accession>A0AAW0GGJ5</accession>
<evidence type="ECO:0000313" key="3">
    <source>
        <dbReference type="EMBL" id="KAK7689082.1"/>
    </source>
</evidence>
<feature type="coiled-coil region" evidence="1">
    <location>
        <begin position="258"/>
        <end position="296"/>
    </location>
</feature>
<evidence type="ECO:0000256" key="1">
    <source>
        <dbReference type="SAM" id="Coils"/>
    </source>
</evidence>
<organism evidence="3 4">
    <name type="scientific">Cerrena zonata</name>
    <dbReference type="NCBI Taxonomy" id="2478898"/>
    <lineage>
        <taxon>Eukaryota</taxon>
        <taxon>Fungi</taxon>
        <taxon>Dikarya</taxon>
        <taxon>Basidiomycota</taxon>
        <taxon>Agaricomycotina</taxon>
        <taxon>Agaricomycetes</taxon>
        <taxon>Polyporales</taxon>
        <taxon>Cerrenaceae</taxon>
        <taxon>Cerrena</taxon>
    </lineage>
</organism>
<name>A0AAW0GGJ5_9APHY</name>
<dbReference type="AlphaFoldDB" id="A0AAW0GGJ5"/>
<evidence type="ECO:0000256" key="2">
    <source>
        <dbReference type="SAM" id="Phobius"/>
    </source>
</evidence>
<feature type="transmembrane region" description="Helical" evidence="2">
    <location>
        <begin position="21"/>
        <end position="41"/>
    </location>
</feature>
<gene>
    <name evidence="3" type="ORF">QCA50_007773</name>
</gene>
<dbReference type="Proteomes" id="UP001385951">
    <property type="component" value="Unassembled WGS sequence"/>
</dbReference>
<keyword evidence="2" id="KW-0472">Membrane</keyword>